<dbReference type="RefSeq" id="WP_039649766.1">
    <property type="nucleotide sequence ID" value="NZ_CP007770.1"/>
</dbReference>
<sequence>MIELIFLDVDGCLTDGKIIYTQNYGEIKEFNVKDGAAIEAWQKLGKKVAIITGRNSECVYFRARDLKIELVYQGISDKLACAKEILEKLNLDFSQCAAIGDYYNDKALLENVGYSFKPKDAHKTLNTHRVLNRKGGNGAVSEMIEILIEHNNMQAQWDKLWQ</sequence>
<dbReference type="SFLD" id="SFLDG01138">
    <property type="entry name" value="C1.6.2:_Deoxy-d-mannose-octulo"/>
    <property type="match status" value="1"/>
</dbReference>
<organism evidence="14 15">
    <name type="scientific">Campylobacter insulaenigrae NCTC 12927</name>
    <dbReference type="NCBI Taxonomy" id="1031564"/>
    <lineage>
        <taxon>Bacteria</taxon>
        <taxon>Pseudomonadati</taxon>
        <taxon>Campylobacterota</taxon>
        <taxon>Epsilonproteobacteria</taxon>
        <taxon>Campylobacterales</taxon>
        <taxon>Campylobacteraceae</taxon>
        <taxon>Campylobacter</taxon>
    </lineage>
</organism>
<evidence type="ECO:0000256" key="11">
    <source>
        <dbReference type="ARBA" id="ARBA00022985"/>
    </source>
</evidence>
<dbReference type="AlphaFoldDB" id="A0A0A8H117"/>
<keyword evidence="11" id="KW-0448">Lipopolysaccharide biosynthesis</keyword>
<dbReference type="SFLD" id="SFLDG01136">
    <property type="entry name" value="C1.6:_Phosphoserine_Phosphatas"/>
    <property type="match status" value="1"/>
</dbReference>
<dbReference type="InterPro" id="IPR010023">
    <property type="entry name" value="KdsC_fam"/>
</dbReference>
<evidence type="ECO:0000256" key="10">
    <source>
        <dbReference type="ARBA" id="ARBA00022842"/>
    </source>
</evidence>
<evidence type="ECO:0000256" key="12">
    <source>
        <dbReference type="ARBA" id="ARBA00031051"/>
    </source>
</evidence>
<evidence type="ECO:0000313" key="15">
    <source>
        <dbReference type="Proteomes" id="UP000031163"/>
    </source>
</evidence>
<dbReference type="NCBIfam" id="TIGR01670">
    <property type="entry name" value="KdsC-phosphatas"/>
    <property type="match status" value="1"/>
</dbReference>
<dbReference type="STRING" id="1031564.CINS_0631"/>
<keyword evidence="10 13" id="KW-0460">Magnesium</keyword>
<evidence type="ECO:0000256" key="3">
    <source>
        <dbReference type="ARBA" id="ARBA00005893"/>
    </source>
</evidence>
<dbReference type="EC" id="3.1.3.45" evidence="6"/>
<dbReference type="GO" id="GO:0046872">
    <property type="term" value="F:metal ion binding"/>
    <property type="evidence" value="ECO:0007669"/>
    <property type="project" value="UniProtKB-KW"/>
</dbReference>
<comment type="subunit">
    <text evidence="5">Homotetramer.</text>
</comment>
<dbReference type="Gene3D" id="3.40.50.1000">
    <property type="entry name" value="HAD superfamily/HAD-like"/>
    <property type="match status" value="1"/>
</dbReference>
<proteinExistence type="inferred from homology"/>
<dbReference type="HOGENOM" id="CLU_106694_1_0_7"/>
<keyword evidence="9 14" id="KW-0378">Hydrolase</keyword>
<evidence type="ECO:0000256" key="13">
    <source>
        <dbReference type="PIRSR" id="PIRSR006118-2"/>
    </source>
</evidence>
<comment type="similarity">
    <text evidence="4">Belongs to the CMP-NeuNAc synthase family.</text>
</comment>
<feature type="binding site" evidence="13">
    <location>
        <position position="8"/>
    </location>
    <ligand>
        <name>Mg(2+)</name>
        <dbReference type="ChEBI" id="CHEBI:18420"/>
    </ligand>
</feature>
<dbReference type="Pfam" id="PF08282">
    <property type="entry name" value="Hydrolase_3"/>
    <property type="match status" value="1"/>
</dbReference>
<evidence type="ECO:0000313" key="14">
    <source>
        <dbReference type="EMBL" id="AJC87602.1"/>
    </source>
</evidence>
<dbReference type="Proteomes" id="UP000031163">
    <property type="component" value="Chromosome"/>
</dbReference>
<comment type="similarity">
    <text evidence="3">Belongs to the KdsC family.</text>
</comment>
<evidence type="ECO:0000256" key="9">
    <source>
        <dbReference type="ARBA" id="ARBA00022801"/>
    </source>
</evidence>
<dbReference type="GeneID" id="74431435"/>
<evidence type="ECO:0000256" key="1">
    <source>
        <dbReference type="ARBA" id="ARBA00000898"/>
    </source>
</evidence>
<dbReference type="InterPro" id="IPR023214">
    <property type="entry name" value="HAD_sf"/>
</dbReference>
<dbReference type="SUPFAM" id="SSF56784">
    <property type="entry name" value="HAD-like"/>
    <property type="match status" value="1"/>
</dbReference>
<dbReference type="GO" id="GO:0009103">
    <property type="term" value="P:lipopolysaccharide biosynthetic process"/>
    <property type="evidence" value="ECO:0007669"/>
    <property type="project" value="UniProtKB-KW"/>
</dbReference>
<dbReference type="SFLD" id="SFLDS00003">
    <property type="entry name" value="Haloacid_Dehalogenase"/>
    <property type="match status" value="1"/>
</dbReference>
<dbReference type="KEGG" id="cis:CINS_0631"/>
<evidence type="ECO:0000256" key="8">
    <source>
        <dbReference type="ARBA" id="ARBA00022723"/>
    </source>
</evidence>
<protein>
    <recommendedName>
        <fullName evidence="7">3-deoxy-D-manno-octulosonate 8-phosphate phosphatase KdsC</fullName>
        <ecNumber evidence="6">3.1.3.45</ecNumber>
    </recommendedName>
    <alternativeName>
        <fullName evidence="12">KDO 8-P phosphatase</fullName>
    </alternativeName>
</protein>
<evidence type="ECO:0000256" key="7">
    <source>
        <dbReference type="ARBA" id="ARBA00020092"/>
    </source>
</evidence>
<evidence type="ECO:0000256" key="4">
    <source>
        <dbReference type="ARBA" id="ARBA00010726"/>
    </source>
</evidence>
<dbReference type="PANTHER" id="PTHR21485:SF6">
    <property type="entry name" value="N-ACYLNEURAMINATE CYTIDYLYLTRANSFERASE-RELATED"/>
    <property type="match status" value="1"/>
</dbReference>
<dbReference type="GO" id="GO:0008781">
    <property type="term" value="F:N-acylneuraminate cytidylyltransferase activity"/>
    <property type="evidence" value="ECO:0007669"/>
    <property type="project" value="TreeGrafter"/>
</dbReference>
<keyword evidence="8 13" id="KW-0479">Metal-binding</keyword>
<gene>
    <name evidence="14" type="primary">kdsC</name>
    <name evidence="14" type="ORF">CINS_0631</name>
</gene>
<dbReference type="PIRSF" id="PIRSF006118">
    <property type="entry name" value="KDO8-P_Ptase"/>
    <property type="match status" value="1"/>
</dbReference>
<dbReference type="EMBL" id="CP007770">
    <property type="protein sequence ID" value="AJC87602.1"/>
    <property type="molecule type" value="Genomic_DNA"/>
</dbReference>
<comment type="cofactor">
    <cofactor evidence="2 13">
        <name>Mg(2+)</name>
        <dbReference type="ChEBI" id="CHEBI:18420"/>
    </cofactor>
</comment>
<feature type="binding site" evidence="13">
    <location>
        <position position="101"/>
    </location>
    <ligand>
        <name>Mg(2+)</name>
        <dbReference type="ChEBI" id="CHEBI:18420"/>
    </ligand>
</feature>
<evidence type="ECO:0000256" key="6">
    <source>
        <dbReference type="ARBA" id="ARBA00013066"/>
    </source>
</evidence>
<dbReference type="PANTHER" id="PTHR21485">
    <property type="entry name" value="HAD SUPERFAMILY MEMBERS CMAS AND KDSC"/>
    <property type="match status" value="1"/>
</dbReference>
<feature type="binding site" evidence="13">
    <location>
        <position position="10"/>
    </location>
    <ligand>
        <name>substrate</name>
    </ligand>
</feature>
<accession>A0A0A8H117</accession>
<dbReference type="InterPro" id="IPR036412">
    <property type="entry name" value="HAD-like_sf"/>
</dbReference>
<dbReference type="InterPro" id="IPR050793">
    <property type="entry name" value="CMP-NeuNAc_synthase"/>
</dbReference>
<evidence type="ECO:0000256" key="2">
    <source>
        <dbReference type="ARBA" id="ARBA00001946"/>
    </source>
</evidence>
<comment type="catalytic activity">
    <reaction evidence="1">
        <text>3-deoxy-alpha-D-manno-2-octulosonate-8-phosphate + H2O = 3-deoxy-alpha-D-manno-oct-2-ulosonate + phosphate</text>
        <dbReference type="Rhea" id="RHEA:11500"/>
        <dbReference type="ChEBI" id="CHEBI:15377"/>
        <dbReference type="ChEBI" id="CHEBI:43474"/>
        <dbReference type="ChEBI" id="CHEBI:85985"/>
        <dbReference type="ChEBI" id="CHEBI:85986"/>
        <dbReference type="EC" id="3.1.3.45"/>
    </reaction>
</comment>
<name>A0A0A8H117_9BACT</name>
<dbReference type="GO" id="GO:0019143">
    <property type="term" value="F:3-deoxy-manno-octulosonate-8-phosphatase activity"/>
    <property type="evidence" value="ECO:0007669"/>
    <property type="project" value="UniProtKB-EC"/>
</dbReference>
<reference evidence="14 15" key="1">
    <citation type="journal article" date="2014" name="Genome Biol. Evol.">
        <title>Comparative Genomics of the Campylobacter lari Group.</title>
        <authorList>
            <person name="Miller W.G."/>
            <person name="Yee E."/>
            <person name="Chapman M.H."/>
            <person name="Smith T.P."/>
            <person name="Bono J.L."/>
            <person name="Huynh S."/>
            <person name="Parker C.T."/>
            <person name="Vandamme P."/>
            <person name="Luong K."/>
            <person name="Korlach J."/>
        </authorList>
    </citation>
    <scope>NUCLEOTIDE SEQUENCE [LARGE SCALE GENOMIC DNA]</scope>
    <source>
        <strain evidence="14 15">NCTC 12927</strain>
    </source>
</reference>
<evidence type="ECO:0000256" key="5">
    <source>
        <dbReference type="ARBA" id="ARBA00011881"/>
    </source>
</evidence>